<dbReference type="EMBL" id="JBHUFC010000001">
    <property type="protein sequence ID" value="MFD1786009.1"/>
    <property type="molecule type" value="Genomic_DNA"/>
</dbReference>
<reference evidence="2" key="1">
    <citation type="journal article" date="2019" name="Int. J. Syst. Evol. Microbiol.">
        <title>The Global Catalogue of Microorganisms (GCM) 10K type strain sequencing project: providing services to taxonomists for standard genome sequencing and annotation.</title>
        <authorList>
            <consortium name="The Broad Institute Genomics Platform"/>
            <consortium name="The Broad Institute Genome Sequencing Center for Infectious Disease"/>
            <person name="Wu L."/>
            <person name="Ma J."/>
        </authorList>
    </citation>
    <scope>NUCLEOTIDE SEQUENCE [LARGE SCALE GENOMIC DNA]</scope>
    <source>
        <strain evidence="2">Q85</strain>
    </source>
</reference>
<proteinExistence type="predicted"/>
<dbReference type="Proteomes" id="UP001597283">
    <property type="component" value="Unassembled WGS sequence"/>
</dbReference>
<protein>
    <submittedName>
        <fullName evidence="1">Type II toxin-antitoxin system ParD family antitoxin</fullName>
    </submittedName>
</protein>
<keyword evidence="2" id="KW-1185">Reference proteome</keyword>
<evidence type="ECO:0000313" key="1">
    <source>
        <dbReference type="EMBL" id="MFD1786009.1"/>
    </source>
</evidence>
<accession>A0ABW4N921</accession>
<sequence>MTLASLDVAAREDYIGNMADLSVPLSTDLQSYVDARVAAEGFADPAAFVRALVQRDQDEYTRDVARVQRLIDEGIASGIIDDEPENILRQIMDEIPGRHG</sequence>
<name>A0ABW4N921_9SPHN</name>
<gene>
    <name evidence="1" type="ORF">ACFSC3_00335</name>
</gene>
<comment type="caution">
    <text evidence="1">The sequence shown here is derived from an EMBL/GenBank/DDBJ whole genome shotgun (WGS) entry which is preliminary data.</text>
</comment>
<evidence type="ECO:0000313" key="2">
    <source>
        <dbReference type="Proteomes" id="UP001597283"/>
    </source>
</evidence>
<organism evidence="1 2">
    <name type="scientific">Sphingomonas floccifaciens</name>
    <dbReference type="NCBI Taxonomy" id="1844115"/>
    <lineage>
        <taxon>Bacteria</taxon>
        <taxon>Pseudomonadati</taxon>
        <taxon>Pseudomonadota</taxon>
        <taxon>Alphaproteobacteria</taxon>
        <taxon>Sphingomonadales</taxon>
        <taxon>Sphingomonadaceae</taxon>
        <taxon>Sphingomonas</taxon>
    </lineage>
</organism>
<dbReference type="Gene3D" id="6.10.10.120">
    <property type="entry name" value="Antitoxin ParD1-like"/>
    <property type="match status" value="1"/>
</dbReference>
<dbReference type="InterPro" id="IPR038296">
    <property type="entry name" value="ParD_sf"/>
</dbReference>